<dbReference type="EMBL" id="VSSQ01140836">
    <property type="protein sequence ID" value="MPN62602.1"/>
    <property type="molecule type" value="Genomic_DNA"/>
</dbReference>
<name>A0A645JHA3_9ZZZZ</name>
<keyword evidence="1" id="KW-0812">Transmembrane</keyword>
<accession>A0A645JHA3</accession>
<keyword evidence="1" id="KW-1133">Transmembrane helix</keyword>
<dbReference type="NCBIfam" id="TIGR04564">
    <property type="entry name" value="Synergist_CTERM"/>
    <property type="match status" value="1"/>
</dbReference>
<dbReference type="AlphaFoldDB" id="A0A645JHA3"/>
<gene>
    <name evidence="2" type="ORF">SDC9_210354</name>
</gene>
<comment type="caution">
    <text evidence="2">The sequence shown here is derived from an EMBL/GenBank/DDBJ whole genome shotgun (WGS) entry which is preliminary data.</text>
</comment>
<proteinExistence type="predicted"/>
<feature type="transmembrane region" description="Helical" evidence="1">
    <location>
        <begin position="98"/>
        <end position="119"/>
    </location>
</feature>
<reference evidence="2" key="1">
    <citation type="submission" date="2019-08" db="EMBL/GenBank/DDBJ databases">
        <authorList>
            <person name="Kucharzyk K."/>
            <person name="Murdoch R.W."/>
            <person name="Higgins S."/>
            <person name="Loffler F."/>
        </authorList>
    </citation>
    <scope>NUCLEOTIDE SEQUENCE</scope>
</reference>
<organism evidence="2">
    <name type="scientific">bioreactor metagenome</name>
    <dbReference type="NCBI Taxonomy" id="1076179"/>
    <lineage>
        <taxon>unclassified sequences</taxon>
        <taxon>metagenomes</taxon>
        <taxon>ecological metagenomes</taxon>
    </lineage>
</organism>
<keyword evidence="1" id="KW-0472">Membrane</keyword>
<protein>
    <submittedName>
        <fullName evidence="2">Uncharacterized protein</fullName>
    </submittedName>
</protein>
<sequence>MLADSLSELKLVKILPGGKGELFSVATKSADFKDKYVTLLKSGTSTIHTDAIVPTDTYTLVAFVKDGQSFDLDEAANGVVIDPMAVLQAKTQGGGGSSSGGCSTGLAGLMLLAVIPLVLKKKK</sequence>
<dbReference type="InterPro" id="IPR030821">
    <property type="entry name" value="Synergist_CTERM"/>
</dbReference>
<evidence type="ECO:0000256" key="1">
    <source>
        <dbReference type="SAM" id="Phobius"/>
    </source>
</evidence>
<evidence type="ECO:0000313" key="2">
    <source>
        <dbReference type="EMBL" id="MPN62602.1"/>
    </source>
</evidence>